<evidence type="ECO:0000313" key="2">
    <source>
        <dbReference type="EMBL" id="MBE7525360.1"/>
    </source>
</evidence>
<evidence type="ECO:0000313" key="3">
    <source>
        <dbReference type="Proteomes" id="UP000710385"/>
    </source>
</evidence>
<feature type="domain" description="DDH" evidence="1">
    <location>
        <begin position="18"/>
        <end position="212"/>
    </location>
</feature>
<dbReference type="InterPro" id="IPR051319">
    <property type="entry name" value="Oligoribo/pAp-PDE_c-di-AMP_PDE"/>
</dbReference>
<organism evidence="2 3">
    <name type="scientific">candidate division WWE3 bacterium</name>
    <dbReference type="NCBI Taxonomy" id="2053526"/>
    <lineage>
        <taxon>Bacteria</taxon>
        <taxon>Katanobacteria</taxon>
    </lineage>
</organism>
<dbReference type="Gene3D" id="3.10.310.30">
    <property type="match status" value="1"/>
</dbReference>
<dbReference type="PANTHER" id="PTHR47618:SF1">
    <property type="entry name" value="BIFUNCTIONAL OLIGORIBONUCLEASE AND PAP PHOSPHATASE NRNA"/>
    <property type="match status" value="1"/>
</dbReference>
<dbReference type="PANTHER" id="PTHR47618">
    <property type="entry name" value="BIFUNCTIONAL OLIGORIBONUCLEASE AND PAP PHOSPHATASE NRNA"/>
    <property type="match status" value="1"/>
</dbReference>
<dbReference type="SUPFAM" id="SSF64182">
    <property type="entry name" value="DHH phosphoesterases"/>
    <property type="match status" value="1"/>
</dbReference>
<evidence type="ECO:0000259" key="1">
    <source>
        <dbReference type="Pfam" id="PF01368"/>
    </source>
</evidence>
<dbReference type="AlphaFoldDB" id="A0A928TUY2"/>
<reference evidence="2" key="1">
    <citation type="submission" date="2020-05" db="EMBL/GenBank/DDBJ databases">
        <title>High-Quality Genomes of Partial-Nitritation/Anammox System by Hierarchical Clustering Based Hybrid Assembly.</title>
        <authorList>
            <person name="Liu L."/>
            <person name="Wang Y."/>
            <person name="Che Y."/>
            <person name="Chen Y."/>
            <person name="Xia Y."/>
            <person name="Luo R."/>
            <person name="Cheng S.H."/>
            <person name="Zheng C."/>
            <person name="Zhang T."/>
        </authorList>
    </citation>
    <scope>NUCLEOTIDE SEQUENCE</scope>
    <source>
        <strain evidence="2">H1_PAT1</strain>
    </source>
</reference>
<dbReference type="Pfam" id="PF01368">
    <property type="entry name" value="DHH"/>
    <property type="match status" value="1"/>
</dbReference>
<accession>A0A928TUY2</accession>
<sequence>MSLSPIQQAQEIIARATRILVITREHPTVDTIASAAACSMYLKKQGKPADIVIPGFDMKRSPSFISGLENIRPSTGAMRSFHIALDVSEVALDELMYDVKDGKLDITVVPKEKEWSPKDVSFDHGKDRYDLVIALDAPDRKSLGSIAREQADFLYRTPVINIDHSSGNEHWGQLNLVSMNAVSTTEVLYELMNAWNGRLIDEPIATALLAGMIAKTRSFRTPNVTPKTLATSSQLMAMGAKREDIVNGLWRTRSIGTLKLWGRALTRLQEDRNLGLVWTALSHKDFLEAGTSADTLEDVIDELLAYAPQAQIIVLLYETPEQKDGICLTIATKAPYNANDLGRPLGASGTPNRSTACLVRQTLLEAMNHVIETLKKELTALKR</sequence>
<comment type="caution">
    <text evidence="2">The sequence shown here is derived from an EMBL/GenBank/DDBJ whole genome shotgun (WGS) entry which is preliminary data.</text>
</comment>
<gene>
    <name evidence="2" type="ORF">HS096_03165</name>
</gene>
<dbReference type="Gene3D" id="3.90.1640.10">
    <property type="entry name" value="inorganic pyrophosphatase (n-terminal core)"/>
    <property type="match status" value="2"/>
</dbReference>
<dbReference type="EMBL" id="JABTTY010000001">
    <property type="protein sequence ID" value="MBE7525360.1"/>
    <property type="molecule type" value="Genomic_DNA"/>
</dbReference>
<dbReference type="InterPro" id="IPR001667">
    <property type="entry name" value="DDH_dom"/>
</dbReference>
<protein>
    <recommendedName>
        <fullName evidence="1">DDH domain-containing protein</fullName>
    </recommendedName>
</protein>
<dbReference type="Proteomes" id="UP000710385">
    <property type="component" value="Unassembled WGS sequence"/>
</dbReference>
<dbReference type="InterPro" id="IPR038763">
    <property type="entry name" value="DHH_sf"/>
</dbReference>
<proteinExistence type="predicted"/>
<name>A0A928TUY2_UNCKA</name>